<evidence type="ECO:0000256" key="1">
    <source>
        <dbReference type="SAM" id="MobiDB-lite"/>
    </source>
</evidence>
<evidence type="ECO:0000313" key="3">
    <source>
        <dbReference type="Proteomes" id="UP000239563"/>
    </source>
</evidence>
<name>A0A2N8UGZ8_9BASI</name>
<accession>A0A2N8UGZ8</accession>
<reference evidence="2 3" key="1">
    <citation type="submission" date="2017-02" db="EMBL/GenBank/DDBJ databases">
        <authorList>
            <person name="Peterson S.W."/>
        </authorList>
    </citation>
    <scope>NUCLEOTIDE SEQUENCE [LARGE SCALE GENOMIC DNA]</scope>
    <source>
        <strain evidence="2 3">SRS1_H2-8</strain>
    </source>
</reference>
<feature type="region of interest" description="Disordered" evidence="1">
    <location>
        <begin position="1"/>
        <end position="35"/>
    </location>
</feature>
<evidence type="ECO:0000313" key="2">
    <source>
        <dbReference type="EMBL" id="SJX64235.1"/>
    </source>
</evidence>
<organism evidence="2 3">
    <name type="scientific">Sporisorium reilianum f. sp. reilianum</name>
    <dbReference type="NCBI Taxonomy" id="72559"/>
    <lineage>
        <taxon>Eukaryota</taxon>
        <taxon>Fungi</taxon>
        <taxon>Dikarya</taxon>
        <taxon>Basidiomycota</taxon>
        <taxon>Ustilaginomycotina</taxon>
        <taxon>Ustilaginomycetes</taxon>
        <taxon>Ustilaginales</taxon>
        <taxon>Ustilaginaceae</taxon>
        <taxon>Sporisorium</taxon>
    </lineage>
</organism>
<dbReference type="EMBL" id="LT795064">
    <property type="protein sequence ID" value="SJX64235.1"/>
    <property type="molecule type" value="Genomic_DNA"/>
</dbReference>
<sequence length="139" mass="14801">MAGWKGGEPRPTPLQDDGRHGSGRDGLPEPSQTSLGCESCDLLCLRLAPARDAAEKAMPLFLSLPIPCSSTATSRQTHPMFVHLFAARLAGPLGSSLAAKQPPQQATAFLAWIEMRATTDIEQKPDPCLAHAKPTFGVQ</sequence>
<feature type="compositionally biased region" description="Basic and acidic residues" evidence="1">
    <location>
        <begin position="16"/>
        <end position="27"/>
    </location>
</feature>
<proteinExistence type="predicted"/>
<protein>
    <submittedName>
        <fullName evidence="2">Uncharacterized protein</fullName>
    </submittedName>
</protein>
<dbReference type="AlphaFoldDB" id="A0A2N8UGZ8"/>
<gene>
    <name evidence="2" type="ORF">SRS1_07938</name>
</gene>
<dbReference type="Proteomes" id="UP000239563">
    <property type="component" value="Chromosome XI"/>
</dbReference>